<evidence type="ECO:0000256" key="5">
    <source>
        <dbReference type="ARBA" id="ARBA00023002"/>
    </source>
</evidence>
<dbReference type="PANTHER" id="PTHR42973">
    <property type="entry name" value="BINDING OXIDOREDUCTASE, PUTATIVE (AFU_ORTHOLOGUE AFUA_1G17690)-RELATED"/>
    <property type="match status" value="1"/>
</dbReference>
<evidence type="ECO:0000256" key="2">
    <source>
        <dbReference type="ARBA" id="ARBA00005466"/>
    </source>
</evidence>
<comment type="cofactor">
    <cofactor evidence="1">
        <name>FAD</name>
        <dbReference type="ChEBI" id="CHEBI:57692"/>
    </cofactor>
</comment>
<protein>
    <recommendedName>
        <fullName evidence="6">FAD-binding PCMH-type domain-containing protein</fullName>
    </recommendedName>
</protein>
<dbReference type="OrthoDB" id="9996127at2759"/>
<keyword evidence="5" id="KW-0560">Oxidoreductase</keyword>
<dbReference type="Gene3D" id="3.30.465.10">
    <property type="match status" value="1"/>
</dbReference>
<feature type="domain" description="FAD-binding PCMH-type" evidence="6">
    <location>
        <begin position="39"/>
        <end position="211"/>
    </location>
</feature>
<evidence type="ECO:0000256" key="1">
    <source>
        <dbReference type="ARBA" id="ARBA00001974"/>
    </source>
</evidence>
<dbReference type="GO" id="GO:0071949">
    <property type="term" value="F:FAD binding"/>
    <property type="evidence" value="ECO:0007669"/>
    <property type="project" value="InterPro"/>
</dbReference>
<dbReference type="Gene3D" id="3.40.462.20">
    <property type="match status" value="1"/>
</dbReference>
<dbReference type="InterPro" id="IPR016166">
    <property type="entry name" value="FAD-bd_PCMH"/>
</dbReference>
<comment type="caution">
    <text evidence="7">The sequence shown here is derived from an EMBL/GenBank/DDBJ whole genome shotgun (WGS) entry which is preliminary data.</text>
</comment>
<keyword evidence="4" id="KW-0274">FAD</keyword>
<dbReference type="SUPFAM" id="SSF56176">
    <property type="entry name" value="FAD-binding/transporter-associated domain-like"/>
    <property type="match status" value="1"/>
</dbReference>
<dbReference type="AlphaFoldDB" id="A0A232LPP3"/>
<evidence type="ECO:0000259" key="6">
    <source>
        <dbReference type="PROSITE" id="PS51387"/>
    </source>
</evidence>
<dbReference type="InterPro" id="IPR006094">
    <property type="entry name" value="Oxid_FAD_bind_N"/>
</dbReference>
<dbReference type="InterPro" id="IPR036318">
    <property type="entry name" value="FAD-bd_PCMH-like_sf"/>
</dbReference>
<gene>
    <name evidence="7" type="ORF">Egran_06117</name>
</gene>
<dbReference type="EMBL" id="NPHW01006106">
    <property type="protein sequence ID" value="OXV06115.1"/>
    <property type="molecule type" value="Genomic_DNA"/>
</dbReference>
<evidence type="ECO:0000313" key="8">
    <source>
        <dbReference type="Proteomes" id="UP000243515"/>
    </source>
</evidence>
<dbReference type="Gene3D" id="3.30.43.10">
    <property type="entry name" value="Uridine Diphospho-n-acetylenolpyruvylglucosamine Reductase, domain 2"/>
    <property type="match status" value="1"/>
</dbReference>
<dbReference type="Pfam" id="PF01565">
    <property type="entry name" value="FAD_binding_4"/>
    <property type="match status" value="1"/>
</dbReference>
<dbReference type="PANTHER" id="PTHR42973:SF39">
    <property type="entry name" value="FAD-BINDING PCMH-TYPE DOMAIN-CONTAINING PROTEIN"/>
    <property type="match status" value="1"/>
</dbReference>
<evidence type="ECO:0000256" key="4">
    <source>
        <dbReference type="ARBA" id="ARBA00022827"/>
    </source>
</evidence>
<dbReference type="GO" id="GO:0016491">
    <property type="term" value="F:oxidoreductase activity"/>
    <property type="evidence" value="ECO:0007669"/>
    <property type="project" value="UniProtKB-KW"/>
</dbReference>
<accession>A0A232LPP3</accession>
<evidence type="ECO:0000256" key="3">
    <source>
        <dbReference type="ARBA" id="ARBA00022630"/>
    </source>
</evidence>
<proteinExistence type="inferred from homology"/>
<dbReference type="InterPro" id="IPR050416">
    <property type="entry name" value="FAD-linked_Oxidoreductase"/>
</dbReference>
<comment type="similarity">
    <text evidence="2">Belongs to the oxygen-dependent FAD-linked oxidoreductase family.</text>
</comment>
<keyword evidence="3" id="KW-0285">Flavoprotein</keyword>
<reference evidence="7 8" key="1">
    <citation type="journal article" date="2015" name="Environ. Microbiol.">
        <title>Metagenome sequence of Elaphomyces granulatus from sporocarp tissue reveals Ascomycota ectomycorrhizal fingerprints of genome expansion and a Proteobacteria-rich microbiome.</title>
        <authorList>
            <person name="Quandt C.A."/>
            <person name="Kohler A."/>
            <person name="Hesse C.N."/>
            <person name="Sharpton T.J."/>
            <person name="Martin F."/>
            <person name="Spatafora J.W."/>
        </authorList>
    </citation>
    <scope>NUCLEOTIDE SEQUENCE [LARGE SCALE GENOMIC DNA]</scope>
    <source>
        <strain evidence="7 8">OSC145934</strain>
    </source>
</reference>
<sequence length="461" mass="51043">MVLTKRLQKLTQILSQAASINRPGDPDFESNATRWSEYAAPRPGAVINVATEADVQKTVQWAVKNGVQFLAQTGSHGWTITWNLGEPNVIINLRRLNKVSVNLNEGYAIIGGGALVHEVIDAAYAAKAHVVVGNCNSVGACGAMLGGGFSRLQANFGMSIDNLISVRLVTAKGEIITVSSTGDHPNLWWCLKGAGHNFGIVTSAVVKAFPQINDGMHWESNMIFLPDHIEQVTQTINDLDMGEGMSIHYAFAGLPPIGFPAVVLELWYAGTAEAAEKAFAPLFKLHPIYHKSSPTPYNKINAALDQGQYKGSQKPTWSVALEKLDPAAVRKVWNHYLEFRLFHPSSKNSAVMFECFAFGKVRETPDEHSAFPWRNMNFHVCASLLYTDPAVDEAADAWGEKFRLILQEASGMKENKVYVNYATGDEPIEEMYGDKHRLDILRAQKTLWDPEGWFSHYHPIY</sequence>
<organism evidence="7 8">
    <name type="scientific">Elaphomyces granulatus</name>
    <dbReference type="NCBI Taxonomy" id="519963"/>
    <lineage>
        <taxon>Eukaryota</taxon>
        <taxon>Fungi</taxon>
        <taxon>Dikarya</taxon>
        <taxon>Ascomycota</taxon>
        <taxon>Pezizomycotina</taxon>
        <taxon>Eurotiomycetes</taxon>
        <taxon>Eurotiomycetidae</taxon>
        <taxon>Eurotiales</taxon>
        <taxon>Elaphomycetaceae</taxon>
        <taxon>Elaphomyces</taxon>
    </lineage>
</organism>
<dbReference type="InterPro" id="IPR016169">
    <property type="entry name" value="FAD-bd_PCMH_sub2"/>
</dbReference>
<evidence type="ECO:0000313" key="7">
    <source>
        <dbReference type="EMBL" id="OXV06115.1"/>
    </source>
</evidence>
<keyword evidence="8" id="KW-1185">Reference proteome</keyword>
<dbReference type="PROSITE" id="PS51387">
    <property type="entry name" value="FAD_PCMH"/>
    <property type="match status" value="1"/>
</dbReference>
<name>A0A232LPP3_9EURO</name>
<dbReference type="InterPro" id="IPR016167">
    <property type="entry name" value="FAD-bd_PCMH_sub1"/>
</dbReference>
<dbReference type="Proteomes" id="UP000243515">
    <property type="component" value="Unassembled WGS sequence"/>
</dbReference>